<sequence length="568" mass="59921">MHWPSLPRWKTPSLLNRSAPYFSGIQRFGLNKFSHYWQDPFHTLLNLPWPRFIFIFFFTYVIEFLVFALIFYAMSDKCIIGMDGKFAHALWMSSRTASTLGFDQIHPNPECIFTNLTIMLQVIASSLVNFIMLGLVFARFSAPFKRATTIRFSSVMVCNRHPSGNWCLSLRVANIRKHQILKPCVRMVLTAVDSITPSNYLFEHLTIDGLAAQETNLELGFPANVTHVITPSSPLYNLSLLEMDTRMMEILVFVDGIDAMTSKNMSARHAYNTNEVHINEQFLPLHLEMRGRSLGLDFSGFDATALASTELLAEHNADPGMAERPLPEIQSHMWHLRHMTFKRLTDRAEPGQAQAQAPGPNPTVAGLSAGGAGLPVSSGPASAGGFGSAIPRAHVGPLSASASSSGGGGAGIVGGHHIGLSVSSNPFAAPGAAAAAAELPPAAAASGGGGASWMGFGMTLQPQHPPPPSGPMPLSAFLAASGSGLESFADMPSHAQPAGYATTAHHVTHRTWAGSAAGAAAPPSGAATGAAAPLVGAGLGAGAGQGVEMLPTSSAAVEPRGVNGMGSR</sequence>
<dbReference type="InterPro" id="IPR040445">
    <property type="entry name" value="Kir_TM"/>
</dbReference>
<comment type="similarity">
    <text evidence="11">Belongs to the inward rectifier-type potassium channel (TC 1.A.2.1) family.</text>
</comment>
<keyword evidence="3 11" id="KW-0633">Potassium transport</keyword>
<evidence type="ECO:0000256" key="13">
    <source>
        <dbReference type="SAM" id="Phobius"/>
    </source>
</evidence>
<dbReference type="PRINTS" id="PR01320">
    <property type="entry name" value="KIRCHANNEL"/>
</dbReference>
<keyword evidence="7 13" id="KW-1133">Transmembrane helix</keyword>
<evidence type="ECO:0000256" key="7">
    <source>
        <dbReference type="ARBA" id="ARBA00022989"/>
    </source>
</evidence>
<evidence type="ECO:0000259" key="14">
    <source>
        <dbReference type="Pfam" id="PF01007"/>
    </source>
</evidence>
<dbReference type="Gene3D" id="2.60.40.1400">
    <property type="entry name" value="G protein-activated inward rectifier potassium channel 1"/>
    <property type="match status" value="1"/>
</dbReference>
<proteinExistence type="inferred from homology"/>
<evidence type="ECO:0008006" key="18">
    <source>
        <dbReference type="Google" id="ProtNLM"/>
    </source>
</evidence>
<dbReference type="InterPro" id="IPR016449">
    <property type="entry name" value="K_chnl_inward-rec_Kir"/>
</dbReference>
<evidence type="ECO:0000256" key="5">
    <source>
        <dbReference type="ARBA" id="ARBA00022882"/>
    </source>
</evidence>
<dbReference type="AlphaFoldDB" id="A0A836BYY8"/>
<dbReference type="GO" id="GO:1990573">
    <property type="term" value="P:potassium ion import across plasma membrane"/>
    <property type="evidence" value="ECO:0007669"/>
    <property type="project" value="TreeGrafter"/>
</dbReference>
<feature type="transmembrane region" description="Helical" evidence="13">
    <location>
        <begin position="118"/>
        <end position="138"/>
    </location>
</feature>
<comment type="subcellular location">
    <subcellularLocation>
        <location evidence="1 11">Membrane</location>
        <topology evidence="1 11">Multi-pass membrane protein</topology>
    </subcellularLocation>
</comment>
<dbReference type="SUPFAM" id="SSF81296">
    <property type="entry name" value="E set domains"/>
    <property type="match status" value="1"/>
</dbReference>
<dbReference type="SUPFAM" id="SSF81324">
    <property type="entry name" value="Voltage-gated potassium channels"/>
    <property type="match status" value="1"/>
</dbReference>
<evidence type="ECO:0000256" key="8">
    <source>
        <dbReference type="ARBA" id="ARBA00023065"/>
    </source>
</evidence>
<dbReference type="PANTHER" id="PTHR11767:SF102">
    <property type="entry name" value="INWARDLY RECTIFYING POTASSIUM CHANNEL 1, ISOFORM F"/>
    <property type="match status" value="1"/>
</dbReference>
<evidence type="ECO:0000259" key="15">
    <source>
        <dbReference type="Pfam" id="PF17655"/>
    </source>
</evidence>
<dbReference type="EMBL" id="JAEHOE010000042">
    <property type="protein sequence ID" value="KAG2492823.1"/>
    <property type="molecule type" value="Genomic_DNA"/>
</dbReference>
<dbReference type="PANTHER" id="PTHR11767">
    <property type="entry name" value="INWARD RECTIFIER POTASSIUM CHANNEL"/>
    <property type="match status" value="1"/>
</dbReference>
<dbReference type="Gene3D" id="1.10.287.70">
    <property type="match status" value="1"/>
</dbReference>
<protein>
    <recommendedName>
        <fullName evidence="18">Inward rectifier potassium channel C-terminal domain-containing protein</fullName>
    </recommendedName>
</protein>
<evidence type="ECO:0000256" key="3">
    <source>
        <dbReference type="ARBA" id="ARBA00022538"/>
    </source>
</evidence>
<dbReference type="GO" id="GO:0034702">
    <property type="term" value="C:monoatomic ion channel complex"/>
    <property type="evidence" value="ECO:0007669"/>
    <property type="project" value="UniProtKB-KW"/>
</dbReference>
<name>A0A836BYY8_9CHLO</name>
<feature type="transmembrane region" description="Helical" evidence="13">
    <location>
        <begin position="52"/>
        <end position="74"/>
    </location>
</feature>
<gene>
    <name evidence="16" type="ORF">HYH03_008980</name>
</gene>
<dbReference type="GO" id="GO:0034765">
    <property type="term" value="P:regulation of monoatomic ion transmembrane transport"/>
    <property type="evidence" value="ECO:0007669"/>
    <property type="project" value="TreeGrafter"/>
</dbReference>
<organism evidence="16 17">
    <name type="scientific">Edaphochlamys debaryana</name>
    <dbReference type="NCBI Taxonomy" id="47281"/>
    <lineage>
        <taxon>Eukaryota</taxon>
        <taxon>Viridiplantae</taxon>
        <taxon>Chlorophyta</taxon>
        <taxon>core chlorophytes</taxon>
        <taxon>Chlorophyceae</taxon>
        <taxon>CS clade</taxon>
        <taxon>Chlamydomonadales</taxon>
        <taxon>Chlamydomonadales incertae sedis</taxon>
        <taxon>Edaphochlamys</taxon>
    </lineage>
</organism>
<evidence type="ECO:0000256" key="2">
    <source>
        <dbReference type="ARBA" id="ARBA00022448"/>
    </source>
</evidence>
<keyword evidence="5 11" id="KW-0851">Voltage-gated channel</keyword>
<comment type="caution">
    <text evidence="16">The sequence shown here is derived from an EMBL/GenBank/DDBJ whole genome shotgun (WGS) entry which is preliminary data.</text>
</comment>
<dbReference type="InterPro" id="IPR013518">
    <property type="entry name" value="K_chnl_inward-rec_Kir_cyto"/>
</dbReference>
<feature type="domain" description="Inward rectifier potassium channel C-terminal" evidence="15">
    <location>
        <begin position="150"/>
        <end position="309"/>
    </location>
</feature>
<keyword evidence="17" id="KW-1185">Reference proteome</keyword>
<evidence type="ECO:0000256" key="11">
    <source>
        <dbReference type="RuleBase" id="RU003822"/>
    </source>
</evidence>
<accession>A0A836BYY8</accession>
<dbReference type="InterPro" id="IPR041647">
    <property type="entry name" value="IRK_C"/>
</dbReference>
<keyword evidence="2 11" id="KW-0813">Transport</keyword>
<dbReference type="GO" id="GO:0005886">
    <property type="term" value="C:plasma membrane"/>
    <property type="evidence" value="ECO:0007669"/>
    <property type="project" value="TreeGrafter"/>
</dbReference>
<evidence type="ECO:0000256" key="4">
    <source>
        <dbReference type="ARBA" id="ARBA00022692"/>
    </source>
</evidence>
<feature type="domain" description="Potassium channel inwardly rectifying transmembrane" evidence="14">
    <location>
        <begin position="32"/>
        <end position="143"/>
    </location>
</feature>
<evidence type="ECO:0000256" key="12">
    <source>
        <dbReference type="SAM" id="MobiDB-lite"/>
    </source>
</evidence>
<evidence type="ECO:0000256" key="10">
    <source>
        <dbReference type="ARBA" id="ARBA00023303"/>
    </source>
</evidence>
<keyword evidence="4 11" id="KW-0812">Transmembrane</keyword>
<dbReference type="Pfam" id="PF01007">
    <property type="entry name" value="IRK"/>
    <property type="match status" value="1"/>
</dbReference>
<keyword evidence="10 11" id="KW-0407">Ion channel</keyword>
<evidence type="ECO:0000256" key="9">
    <source>
        <dbReference type="ARBA" id="ARBA00023136"/>
    </source>
</evidence>
<evidence type="ECO:0000313" key="17">
    <source>
        <dbReference type="Proteomes" id="UP000612055"/>
    </source>
</evidence>
<evidence type="ECO:0000313" key="16">
    <source>
        <dbReference type="EMBL" id="KAG2492823.1"/>
    </source>
</evidence>
<keyword evidence="6 11" id="KW-0630">Potassium</keyword>
<evidence type="ECO:0000256" key="1">
    <source>
        <dbReference type="ARBA" id="ARBA00004141"/>
    </source>
</evidence>
<dbReference type="Pfam" id="PF17655">
    <property type="entry name" value="IRK_C"/>
    <property type="match status" value="1"/>
</dbReference>
<dbReference type="GO" id="GO:0005242">
    <property type="term" value="F:inward rectifier potassium channel activity"/>
    <property type="evidence" value="ECO:0007669"/>
    <property type="project" value="InterPro"/>
</dbReference>
<dbReference type="Proteomes" id="UP000612055">
    <property type="component" value="Unassembled WGS sequence"/>
</dbReference>
<evidence type="ECO:0000256" key="6">
    <source>
        <dbReference type="ARBA" id="ARBA00022958"/>
    </source>
</evidence>
<feature type="region of interest" description="Disordered" evidence="12">
    <location>
        <begin position="346"/>
        <end position="371"/>
    </location>
</feature>
<keyword evidence="9 13" id="KW-0472">Membrane</keyword>
<dbReference type="InterPro" id="IPR014756">
    <property type="entry name" value="Ig_E-set"/>
</dbReference>
<dbReference type="OrthoDB" id="273257at2759"/>
<reference evidence="16" key="1">
    <citation type="journal article" date="2020" name="bioRxiv">
        <title>Comparative genomics of Chlamydomonas.</title>
        <authorList>
            <person name="Craig R.J."/>
            <person name="Hasan A.R."/>
            <person name="Ness R.W."/>
            <person name="Keightley P.D."/>
        </authorList>
    </citation>
    <scope>NUCLEOTIDE SEQUENCE</scope>
    <source>
        <strain evidence="16">CCAP 11/70</strain>
    </source>
</reference>
<keyword evidence="8 11" id="KW-0406">Ion transport</keyword>